<dbReference type="Pfam" id="PF13419">
    <property type="entry name" value="HAD_2"/>
    <property type="match status" value="1"/>
</dbReference>
<dbReference type="Gene3D" id="3.40.50.1000">
    <property type="entry name" value="HAD superfamily/HAD-like"/>
    <property type="match status" value="1"/>
</dbReference>
<dbReference type="SUPFAM" id="SSF56784">
    <property type="entry name" value="HAD-like"/>
    <property type="match status" value="1"/>
</dbReference>
<dbReference type="InterPro" id="IPR006439">
    <property type="entry name" value="HAD-SF_hydro_IA"/>
</dbReference>
<dbReference type="NCBIfam" id="TIGR01509">
    <property type="entry name" value="HAD-SF-IA-v3"/>
    <property type="match status" value="1"/>
</dbReference>
<reference evidence="1 2" key="1">
    <citation type="submission" date="2017-10" db="EMBL/GenBank/DDBJ databases">
        <title>Frigbacter circumglobatus gen. nov. sp. nov., isolated from sediment cultured in situ.</title>
        <authorList>
            <person name="Zhao Z."/>
        </authorList>
    </citation>
    <scope>NUCLEOTIDE SEQUENCE [LARGE SCALE GENOMIC DNA]</scope>
    <source>
        <strain evidence="1 2">ZYL</strain>
    </source>
</reference>
<organism evidence="1 2">
    <name type="scientific">Paremcibacter congregatus</name>
    <dbReference type="NCBI Taxonomy" id="2043170"/>
    <lineage>
        <taxon>Bacteria</taxon>
        <taxon>Pseudomonadati</taxon>
        <taxon>Pseudomonadota</taxon>
        <taxon>Alphaproteobacteria</taxon>
        <taxon>Emcibacterales</taxon>
        <taxon>Emcibacteraceae</taxon>
        <taxon>Paremcibacter</taxon>
    </lineage>
</organism>
<dbReference type="NCBIfam" id="TIGR01549">
    <property type="entry name" value="HAD-SF-IA-v1"/>
    <property type="match status" value="1"/>
</dbReference>
<dbReference type="PANTHER" id="PTHR43434:SF24">
    <property type="entry name" value="HYDROLASE-RELATED"/>
    <property type="match status" value="1"/>
</dbReference>
<dbReference type="Proteomes" id="UP000229730">
    <property type="component" value="Unassembled WGS sequence"/>
</dbReference>
<dbReference type="PANTHER" id="PTHR43434">
    <property type="entry name" value="PHOSPHOGLYCOLATE PHOSPHATASE"/>
    <property type="match status" value="1"/>
</dbReference>
<accession>A0A2G4YTI7</accession>
<dbReference type="RefSeq" id="WP_099471233.1">
    <property type="nucleotide sequence ID" value="NZ_CP041025.1"/>
</dbReference>
<dbReference type="EMBL" id="PDEM01000009">
    <property type="protein sequence ID" value="PHZ85649.1"/>
    <property type="molecule type" value="Genomic_DNA"/>
</dbReference>
<dbReference type="SFLD" id="SFLDG01135">
    <property type="entry name" value="C1.5.6:_HAD__Beta-PGM__Phospha"/>
    <property type="match status" value="1"/>
</dbReference>
<dbReference type="InterPro" id="IPR036412">
    <property type="entry name" value="HAD-like_sf"/>
</dbReference>
<dbReference type="InterPro" id="IPR023214">
    <property type="entry name" value="HAD_sf"/>
</dbReference>
<dbReference type="InParanoid" id="A0A2G4YTI7"/>
<sequence>MKLIVFDCDGTLVDGQHMIIDAMQTACGACDVVYPGDEAVRQIVGLSLHQAIEVCHPAEAAVTHLALKDVFIERFQQLRLQKDYEEPLYDGVADVLDQLNDKGYLLGIATGKSKRGLLSTLENHGLSDYFLTLNTADDGPGKPHPSMLHNAMKDVGVSPDQTWMIGDTTFDMEMARTAEVKAVGVSWGYHERAVLQQAGAHHILDHISDLHRVLEA</sequence>
<dbReference type="InterPro" id="IPR041492">
    <property type="entry name" value="HAD_2"/>
</dbReference>
<evidence type="ECO:0000313" key="1">
    <source>
        <dbReference type="EMBL" id="PHZ85649.1"/>
    </source>
</evidence>
<dbReference type="InterPro" id="IPR050155">
    <property type="entry name" value="HAD-like_hydrolase_sf"/>
</dbReference>
<dbReference type="GO" id="GO:0006281">
    <property type="term" value="P:DNA repair"/>
    <property type="evidence" value="ECO:0007669"/>
    <property type="project" value="TreeGrafter"/>
</dbReference>
<keyword evidence="2" id="KW-1185">Reference proteome</keyword>
<name>A0A2G4YTI7_9PROT</name>
<protein>
    <submittedName>
        <fullName evidence="1">Haloacid dehalogenase</fullName>
    </submittedName>
</protein>
<dbReference type="SFLD" id="SFLDG01129">
    <property type="entry name" value="C1.5:_HAD__Beta-PGM__Phosphata"/>
    <property type="match status" value="1"/>
</dbReference>
<gene>
    <name evidence="1" type="ORF">CRD36_02885</name>
</gene>
<dbReference type="Gene3D" id="1.10.150.240">
    <property type="entry name" value="Putative phosphatase, domain 2"/>
    <property type="match status" value="1"/>
</dbReference>
<dbReference type="OrthoDB" id="9793014at2"/>
<proteinExistence type="predicted"/>
<evidence type="ECO:0000313" key="2">
    <source>
        <dbReference type="Proteomes" id="UP000229730"/>
    </source>
</evidence>
<dbReference type="InterPro" id="IPR023198">
    <property type="entry name" value="PGP-like_dom2"/>
</dbReference>
<comment type="caution">
    <text evidence="1">The sequence shown here is derived from an EMBL/GenBank/DDBJ whole genome shotgun (WGS) entry which is preliminary data.</text>
</comment>
<dbReference type="AlphaFoldDB" id="A0A2G4YTI7"/>
<dbReference type="GO" id="GO:0008967">
    <property type="term" value="F:phosphoglycolate phosphatase activity"/>
    <property type="evidence" value="ECO:0007669"/>
    <property type="project" value="TreeGrafter"/>
</dbReference>
<dbReference type="SFLD" id="SFLDS00003">
    <property type="entry name" value="Haloacid_Dehalogenase"/>
    <property type="match status" value="1"/>
</dbReference>
<dbReference type="GO" id="GO:0005829">
    <property type="term" value="C:cytosol"/>
    <property type="evidence" value="ECO:0007669"/>
    <property type="project" value="TreeGrafter"/>
</dbReference>